<organism evidence="4 5">
    <name type="scientific">Paenibacillus silvestris</name>
    <dbReference type="NCBI Taxonomy" id="2606219"/>
    <lineage>
        <taxon>Bacteria</taxon>
        <taxon>Bacillati</taxon>
        <taxon>Bacillota</taxon>
        <taxon>Bacilli</taxon>
        <taxon>Bacillales</taxon>
        <taxon>Paenibacillaceae</taxon>
        <taxon>Paenibacillus</taxon>
    </lineage>
</organism>
<protein>
    <submittedName>
        <fullName evidence="4">ROK family protein</fullName>
    </submittedName>
</protein>
<dbReference type="RefSeq" id="WP_161408855.1">
    <property type="nucleotide sequence ID" value="NZ_WTUZ01000022.1"/>
</dbReference>
<accession>A0A6L8V3M8</accession>
<dbReference type="SUPFAM" id="SSF53067">
    <property type="entry name" value="Actin-like ATPase domain"/>
    <property type="match status" value="1"/>
</dbReference>
<keyword evidence="3" id="KW-0119">Carbohydrate metabolism</keyword>
<evidence type="ECO:0000313" key="5">
    <source>
        <dbReference type="Proteomes" id="UP000481087"/>
    </source>
</evidence>
<name>A0A6L8V3M8_9BACL</name>
<dbReference type="PANTHER" id="PTHR18964">
    <property type="entry name" value="ROK (REPRESSOR, ORF, KINASE) FAMILY"/>
    <property type="match status" value="1"/>
</dbReference>
<evidence type="ECO:0000256" key="1">
    <source>
        <dbReference type="ARBA" id="ARBA00002486"/>
    </source>
</evidence>
<dbReference type="SUPFAM" id="SSF46785">
    <property type="entry name" value="Winged helix' DNA-binding domain"/>
    <property type="match status" value="1"/>
</dbReference>
<comment type="similarity">
    <text evidence="2">Belongs to the ROK (NagC/XylR) family.</text>
</comment>
<proteinExistence type="inferred from homology"/>
<evidence type="ECO:0000256" key="3">
    <source>
        <dbReference type="ARBA" id="ARBA00022629"/>
    </source>
</evidence>
<dbReference type="GO" id="GO:0042732">
    <property type="term" value="P:D-xylose metabolic process"/>
    <property type="evidence" value="ECO:0007669"/>
    <property type="project" value="UniProtKB-KW"/>
</dbReference>
<dbReference type="Proteomes" id="UP000481087">
    <property type="component" value="Unassembled WGS sequence"/>
</dbReference>
<reference evidence="4 5" key="1">
    <citation type="submission" date="2019-12" db="EMBL/GenBank/DDBJ databases">
        <title>Paenibacillus sp. nov. sp. isolated from soil.</title>
        <authorList>
            <person name="Kim J."/>
            <person name="Jeong S.E."/>
            <person name="Jung H.S."/>
            <person name="Jeon C.O."/>
        </authorList>
    </citation>
    <scope>NUCLEOTIDE SEQUENCE [LARGE SCALE GENOMIC DNA]</scope>
    <source>
        <strain evidence="4 5">5J-6</strain>
    </source>
</reference>
<keyword evidence="5" id="KW-1185">Reference proteome</keyword>
<comment type="caution">
    <text evidence="4">The sequence shown here is derived from an EMBL/GenBank/DDBJ whole genome shotgun (WGS) entry which is preliminary data.</text>
</comment>
<dbReference type="PANTHER" id="PTHR18964:SF149">
    <property type="entry name" value="BIFUNCTIONAL UDP-N-ACETYLGLUCOSAMINE 2-EPIMERASE_N-ACETYLMANNOSAMINE KINASE"/>
    <property type="match status" value="1"/>
</dbReference>
<dbReference type="InterPro" id="IPR036388">
    <property type="entry name" value="WH-like_DNA-bd_sf"/>
</dbReference>
<dbReference type="Gene3D" id="1.10.10.10">
    <property type="entry name" value="Winged helix-like DNA-binding domain superfamily/Winged helix DNA-binding domain"/>
    <property type="match status" value="1"/>
</dbReference>
<evidence type="ECO:0000256" key="2">
    <source>
        <dbReference type="ARBA" id="ARBA00006479"/>
    </source>
</evidence>
<dbReference type="InterPro" id="IPR036390">
    <property type="entry name" value="WH_DNA-bd_sf"/>
</dbReference>
<dbReference type="Pfam" id="PF00480">
    <property type="entry name" value="ROK"/>
    <property type="match status" value="1"/>
</dbReference>
<keyword evidence="3" id="KW-0859">Xylose metabolism</keyword>
<gene>
    <name evidence="4" type="ORF">GQF01_22090</name>
</gene>
<dbReference type="EMBL" id="WTUZ01000022">
    <property type="protein sequence ID" value="MZQ84804.1"/>
    <property type="molecule type" value="Genomic_DNA"/>
</dbReference>
<dbReference type="InterPro" id="IPR000600">
    <property type="entry name" value="ROK"/>
</dbReference>
<dbReference type="Gene3D" id="3.30.420.40">
    <property type="match status" value="2"/>
</dbReference>
<evidence type="ECO:0000313" key="4">
    <source>
        <dbReference type="EMBL" id="MZQ84804.1"/>
    </source>
</evidence>
<dbReference type="AlphaFoldDB" id="A0A6L8V3M8"/>
<dbReference type="InterPro" id="IPR043129">
    <property type="entry name" value="ATPase_NBD"/>
</dbReference>
<sequence>MDISKHDQEFIKKKNKNMVLDIIKSSRPISRAKIAKLTSMSATSVGRIVNDLCQIGLVKETEQYSSGVGRKATMLDIDAGSVLTIGVEMDKGVIKIGIVDFDGHIIAENKLTKLYHLDDPVKVARELSEYIQELIDHNEIVISKIIGIGIGVPGIIDMDKGTIVFSSQLGWENVNFAALVESHLHIPTVIDNDLKVKALGETYYGFVKGSKRAVLLGFGSGVGSALVIDGTVYRGESNIAGEIGHSTVDPNGMLCECGKRGCLQTYIADFTIIQEANKVKPITSIKEIFDSAHNNETWAVQIIDRACTYIAITVSNVVCMYNPDTIILGGHLIEQHVEMLETVKQKINQFIWGPFNGTYKLVSSKLQSNAVIIGAATLALQQRLDHEM</sequence>
<comment type="function">
    <text evidence="1">Transcriptional repressor of xylose-utilizing enzymes.</text>
</comment>